<evidence type="ECO:0000313" key="3">
    <source>
        <dbReference type="Proteomes" id="UP000198866"/>
    </source>
</evidence>
<feature type="region of interest" description="Disordered" evidence="1">
    <location>
        <begin position="165"/>
        <end position="188"/>
    </location>
</feature>
<keyword evidence="3" id="KW-1185">Reference proteome</keyword>
<dbReference type="AlphaFoldDB" id="A0A1H6TIF3"/>
<dbReference type="Proteomes" id="UP000198866">
    <property type="component" value="Unassembled WGS sequence"/>
</dbReference>
<evidence type="ECO:0000256" key="1">
    <source>
        <dbReference type="SAM" id="MobiDB-lite"/>
    </source>
</evidence>
<feature type="non-terminal residue" evidence="2">
    <location>
        <position position="1"/>
    </location>
</feature>
<protein>
    <submittedName>
        <fullName evidence="2">Uncharacterized protein</fullName>
    </submittedName>
</protein>
<gene>
    <name evidence="2" type="ORF">SAMN05192539_10041</name>
</gene>
<dbReference type="EMBL" id="FNYE01000004">
    <property type="protein sequence ID" value="SEI76040.1"/>
    <property type="molecule type" value="Genomic_DNA"/>
</dbReference>
<reference evidence="3" key="1">
    <citation type="submission" date="2016-10" db="EMBL/GenBank/DDBJ databases">
        <authorList>
            <person name="Varghese N."/>
            <person name="Submissions S."/>
        </authorList>
    </citation>
    <scope>NUCLEOTIDE SEQUENCE [LARGE SCALE GENOMIC DNA]</scope>
    <source>
        <strain evidence="3">LMG 26031</strain>
    </source>
</reference>
<sequence>DRWSDRVSQPHRTFLNFFLCETRLLSLPVIPQNHRAPPSSTHICRLLVFKEHPHEAPCLRCVAASAAEKRDYAEPSGVRQQVFCIIASNPAGYTTAPFLPRPPPLCRATNRAPERRTRILGHPRTNDKGVTEVFYRRLICSTCLAPSPLARPYRQVGCPYSPPARGHPVNQLSSRAAPYKPRQEASAR</sequence>
<name>A0A1H6TIF3_9BURK</name>
<accession>A0A1H6TIF3</accession>
<evidence type="ECO:0000313" key="2">
    <source>
        <dbReference type="EMBL" id="SEI76040.1"/>
    </source>
</evidence>
<proteinExistence type="predicted"/>
<organism evidence="2 3">
    <name type="scientific">Paraburkholderia diazotrophica</name>
    <dbReference type="NCBI Taxonomy" id="667676"/>
    <lineage>
        <taxon>Bacteria</taxon>
        <taxon>Pseudomonadati</taxon>
        <taxon>Pseudomonadota</taxon>
        <taxon>Betaproteobacteria</taxon>
        <taxon>Burkholderiales</taxon>
        <taxon>Burkholderiaceae</taxon>
        <taxon>Paraburkholderia</taxon>
    </lineage>
</organism>